<dbReference type="OrthoDB" id="2342932at2759"/>
<protein>
    <recommendedName>
        <fullName evidence="4">SKP1 component POZ domain-containing protein</fullName>
    </recommendedName>
</protein>
<dbReference type="InterPro" id="IPR036296">
    <property type="entry name" value="SKP1-like_dim_sf"/>
</dbReference>
<dbReference type="Pfam" id="PF03931">
    <property type="entry name" value="Skp1_POZ"/>
    <property type="match status" value="1"/>
</dbReference>
<dbReference type="InterPro" id="IPR016897">
    <property type="entry name" value="SKP1"/>
</dbReference>
<gene>
    <name evidence="5" type="primary">Dwil\GK17325</name>
    <name evidence="5" type="ORF">Dwil_GK17325</name>
</gene>
<dbReference type="eggNOG" id="KOG1724">
    <property type="taxonomic scope" value="Eukaryota"/>
</dbReference>
<dbReference type="SUPFAM" id="SSF81382">
    <property type="entry name" value="Skp1 dimerisation domain-like"/>
    <property type="match status" value="1"/>
</dbReference>
<dbReference type="Gene3D" id="3.30.710.10">
    <property type="entry name" value="Potassium Channel Kv1.1, Chain A"/>
    <property type="match status" value="1"/>
</dbReference>
<evidence type="ECO:0000256" key="2">
    <source>
        <dbReference type="ARBA" id="ARBA00022786"/>
    </source>
</evidence>
<sequence>MQQLKLKTLDGKSVEANLEIVNMSSVIQNLLLDCKMENGAAVITLQNIHSWTLDTILIWATHHKDDDPEDYEDEKFVNDPWDVEFLQEHDDMIFYLINAAEDLNMQNLYIACVISFFDMAAMELEHGDEDDCDDVDEYDDYEEDYDY</sequence>
<dbReference type="KEGG" id="dwi:6639099"/>
<dbReference type="InParanoid" id="B4MM20"/>
<dbReference type="HOGENOM" id="CLU_1770040_0_0_1"/>
<dbReference type="PANTHER" id="PTHR11165">
    <property type="entry name" value="SKP1"/>
    <property type="match status" value="1"/>
</dbReference>
<evidence type="ECO:0000256" key="3">
    <source>
        <dbReference type="SAM" id="MobiDB-lite"/>
    </source>
</evidence>
<comment type="similarity">
    <text evidence="1">Belongs to the SKP1 family.</text>
</comment>
<dbReference type="SUPFAM" id="SSF54695">
    <property type="entry name" value="POZ domain"/>
    <property type="match status" value="1"/>
</dbReference>
<dbReference type="STRING" id="7260.B4MM20"/>
<evidence type="ECO:0000313" key="5">
    <source>
        <dbReference type="EMBL" id="EDW73029.1"/>
    </source>
</evidence>
<dbReference type="InterPro" id="IPR011333">
    <property type="entry name" value="SKP1/BTB/POZ_sf"/>
</dbReference>
<dbReference type="PhylomeDB" id="B4MM20"/>
<name>B4MM20_DROWI</name>
<feature type="region of interest" description="Disordered" evidence="3">
    <location>
        <begin position="128"/>
        <end position="147"/>
    </location>
</feature>
<dbReference type="InterPro" id="IPR016073">
    <property type="entry name" value="Skp1_comp_POZ"/>
</dbReference>
<evidence type="ECO:0000313" key="6">
    <source>
        <dbReference type="Proteomes" id="UP000007798"/>
    </source>
</evidence>
<dbReference type="GO" id="GO:0006511">
    <property type="term" value="P:ubiquitin-dependent protein catabolic process"/>
    <property type="evidence" value="ECO:0007669"/>
    <property type="project" value="InterPro"/>
</dbReference>
<feature type="domain" description="SKP1 component POZ" evidence="4">
    <location>
        <begin position="4"/>
        <end position="65"/>
    </location>
</feature>
<keyword evidence="2" id="KW-0833">Ubl conjugation pathway</keyword>
<dbReference type="EMBL" id="CH963847">
    <property type="protein sequence ID" value="EDW73029.1"/>
    <property type="molecule type" value="Genomic_DNA"/>
</dbReference>
<organism evidence="5 6">
    <name type="scientific">Drosophila willistoni</name>
    <name type="common">Fruit fly</name>
    <dbReference type="NCBI Taxonomy" id="7260"/>
    <lineage>
        <taxon>Eukaryota</taxon>
        <taxon>Metazoa</taxon>
        <taxon>Ecdysozoa</taxon>
        <taxon>Arthropoda</taxon>
        <taxon>Hexapoda</taxon>
        <taxon>Insecta</taxon>
        <taxon>Pterygota</taxon>
        <taxon>Neoptera</taxon>
        <taxon>Endopterygota</taxon>
        <taxon>Diptera</taxon>
        <taxon>Brachycera</taxon>
        <taxon>Muscomorpha</taxon>
        <taxon>Ephydroidea</taxon>
        <taxon>Drosophilidae</taxon>
        <taxon>Drosophila</taxon>
        <taxon>Sophophora</taxon>
    </lineage>
</organism>
<keyword evidence="6" id="KW-1185">Reference proteome</keyword>
<dbReference type="InterPro" id="IPR001232">
    <property type="entry name" value="SKP1-like"/>
</dbReference>
<reference evidence="5 6" key="1">
    <citation type="journal article" date="2007" name="Nature">
        <title>Evolution of genes and genomes on the Drosophila phylogeny.</title>
        <authorList>
            <consortium name="Drosophila 12 Genomes Consortium"/>
            <person name="Clark A.G."/>
            <person name="Eisen M.B."/>
            <person name="Smith D.R."/>
            <person name="Bergman C.M."/>
            <person name="Oliver B."/>
            <person name="Markow T.A."/>
            <person name="Kaufman T.C."/>
            <person name="Kellis M."/>
            <person name="Gelbart W."/>
            <person name="Iyer V.N."/>
            <person name="Pollard D.A."/>
            <person name="Sackton T.B."/>
            <person name="Larracuente A.M."/>
            <person name="Singh N.D."/>
            <person name="Abad J.P."/>
            <person name="Abt D.N."/>
            <person name="Adryan B."/>
            <person name="Aguade M."/>
            <person name="Akashi H."/>
            <person name="Anderson W.W."/>
            <person name="Aquadro C.F."/>
            <person name="Ardell D.H."/>
            <person name="Arguello R."/>
            <person name="Artieri C.G."/>
            <person name="Barbash D.A."/>
            <person name="Barker D."/>
            <person name="Barsanti P."/>
            <person name="Batterham P."/>
            <person name="Batzoglou S."/>
            <person name="Begun D."/>
            <person name="Bhutkar A."/>
            <person name="Blanco E."/>
            <person name="Bosak S.A."/>
            <person name="Bradley R.K."/>
            <person name="Brand A.D."/>
            <person name="Brent M.R."/>
            <person name="Brooks A.N."/>
            <person name="Brown R.H."/>
            <person name="Butlin R.K."/>
            <person name="Caggese C."/>
            <person name="Calvi B.R."/>
            <person name="Bernardo de Carvalho A."/>
            <person name="Caspi A."/>
            <person name="Castrezana S."/>
            <person name="Celniker S.E."/>
            <person name="Chang J.L."/>
            <person name="Chapple C."/>
            <person name="Chatterji S."/>
            <person name="Chinwalla A."/>
            <person name="Civetta A."/>
            <person name="Clifton S.W."/>
            <person name="Comeron J.M."/>
            <person name="Costello J.C."/>
            <person name="Coyne J.A."/>
            <person name="Daub J."/>
            <person name="David R.G."/>
            <person name="Delcher A.L."/>
            <person name="Delehaunty K."/>
            <person name="Do C.B."/>
            <person name="Ebling H."/>
            <person name="Edwards K."/>
            <person name="Eickbush T."/>
            <person name="Evans J.D."/>
            <person name="Filipski A."/>
            <person name="Findeiss S."/>
            <person name="Freyhult E."/>
            <person name="Fulton L."/>
            <person name="Fulton R."/>
            <person name="Garcia A.C."/>
            <person name="Gardiner A."/>
            <person name="Garfield D.A."/>
            <person name="Garvin B.E."/>
            <person name="Gibson G."/>
            <person name="Gilbert D."/>
            <person name="Gnerre S."/>
            <person name="Godfrey J."/>
            <person name="Good R."/>
            <person name="Gotea V."/>
            <person name="Gravely B."/>
            <person name="Greenberg A.J."/>
            <person name="Griffiths-Jones S."/>
            <person name="Gross S."/>
            <person name="Guigo R."/>
            <person name="Gustafson E.A."/>
            <person name="Haerty W."/>
            <person name="Hahn M.W."/>
            <person name="Halligan D.L."/>
            <person name="Halpern A.L."/>
            <person name="Halter G.M."/>
            <person name="Han M.V."/>
            <person name="Heger A."/>
            <person name="Hillier L."/>
            <person name="Hinrichs A.S."/>
            <person name="Holmes I."/>
            <person name="Hoskins R.A."/>
            <person name="Hubisz M.J."/>
            <person name="Hultmark D."/>
            <person name="Huntley M.A."/>
            <person name="Jaffe D.B."/>
            <person name="Jagadeeshan S."/>
            <person name="Jeck W.R."/>
            <person name="Johnson J."/>
            <person name="Jones C.D."/>
            <person name="Jordan W.C."/>
            <person name="Karpen G.H."/>
            <person name="Kataoka E."/>
            <person name="Keightley P.D."/>
            <person name="Kheradpour P."/>
            <person name="Kirkness E.F."/>
            <person name="Koerich L.B."/>
            <person name="Kristiansen K."/>
            <person name="Kudrna D."/>
            <person name="Kulathinal R.J."/>
            <person name="Kumar S."/>
            <person name="Kwok R."/>
            <person name="Lander E."/>
            <person name="Langley C.H."/>
            <person name="Lapoint R."/>
            <person name="Lazzaro B.P."/>
            <person name="Lee S.J."/>
            <person name="Levesque L."/>
            <person name="Li R."/>
            <person name="Lin C.F."/>
            <person name="Lin M.F."/>
            <person name="Lindblad-Toh K."/>
            <person name="Llopart A."/>
            <person name="Long M."/>
            <person name="Low L."/>
            <person name="Lozovsky E."/>
            <person name="Lu J."/>
            <person name="Luo M."/>
            <person name="Machado C.A."/>
            <person name="Makalowski W."/>
            <person name="Marzo M."/>
            <person name="Matsuda M."/>
            <person name="Matzkin L."/>
            <person name="McAllister B."/>
            <person name="McBride C.S."/>
            <person name="McKernan B."/>
            <person name="McKernan K."/>
            <person name="Mendez-Lago M."/>
            <person name="Minx P."/>
            <person name="Mollenhauer M.U."/>
            <person name="Montooth K."/>
            <person name="Mount S.M."/>
            <person name="Mu X."/>
            <person name="Myers E."/>
            <person name="Negre B."/>
            <person name="Newfeld S."/>
            <person name="Nielsen R."/>
            <person name="Noor M.A."/>
            <person name="O'Grady P."/>
            <person name="Pachter L."/>
            <person name="Papaceit M."/>
            <person name="Parisi M.J."/>
            <person name="Parisi M."/>
            <person name="Parts L."/>
            <person name="Pedersen J.S."/>
            <person name="Pesole G."/>
            <person name="Phillippy A.M."/>
            <person name="Ponting C.P."/>
            <person name="Pop M."/>
            <person name="Porcelli D."/>
            <person name="Powell J.R."/>
            <person name="Prohaska S."/>
            <person name="Pruitt K."/>
            <person name="Puig M."/>
            <person name="Quesneville H."/>
            <person name="Ram K.R."/>
            <person name="Rand D."/>
            <person name="Rasmussen M.D."/>
            <person name="Reed L.K."/>
            <person name="Reenan R."/>
            <person name="Reily A."/>
            <person name="Remington K.A."/>
            <person name="Rieger T.T."/>
            <person name="Ritchie M.G."/>
            <person name="Robin C."/>
            <person name="Rogers Y.H."/>
            <person name="Rohde C."/>
            <person name="Rozas J."/>
            <person name="Rubenfield M.J."/>
            <person name="Ruiz A."/>
            <person name="Russo S."/>
            <person name="Salzberg S.L."/>
            <person name="Sanchez-Gracia A."/>
            <person name="Saranga D.J."/>
            <person name="Sato H."/>
            <person name="Schaeffer S.W."/>
            <person name="Schatz M.C."/>
            <person name="Schlenke T."/>
            <person name="Schwartz R."/>
            <person name="Segarra C."/>
            <person name="Singh R.S."/>
            <person name="Sirot L."/>
            <person name="Sirota M."/>
            <person name="Sisneros N.B."/>
            <person name="Smith C.D."/>
            <person name="Smith T.F."/>
            <person name="Spieth J."/>
            <person name="Stage D.E."/>
            <person name="Stark A."/>
            <person name="Stephan W."/>
            <person name="Strausberg R.L."/>
            <person name="Strempel S."/>
            <person name="Sturgill D."/>
            <person name="Sutton G."/>
            <person name="Sutton G.G."/>
            <person name="Tao W."/>
            <person name="Teichmann S."/>
            <person name="Tobari Y.N."/>
            <person name="Tomimura Y."/>
            <person name="Tsolas J.M."/>
            <person name="Valente V.L."/>
            <person name="Venter E."/>
            <person name="Venter J.C."/>
            <person name="Vicario S."/>
            <person name="Vieira F.G."/>
            <person name="Vilella A.J."/>
            <person name="Villasante A."/>
            <person name="Walenz B."/>
            <person name="Wang J."/>
            <person name="Wasserman M."/>
            <person name="Watts T."/>
            <person name="Wilson D."/>
            <person name="Wilson R.K."/>
            <person name="Wing R.A."/>
            <person name="Wolfner M.F."/>
            <person name="Wong A."/>
            <person name="Wong G.K."/>
            <person name="Wu C.I."/>
            <person name="Wu G."/>
            <person name="Yamamoto D."/>
            <person name="Yang H.P."/>
            <person name="Yang S.P."/>
            <person name="Yorke J.A."/>
            <person name="Yoshida K."/>
            <person name="Zdobnov E."/>
            <person name="Zhang P."/>
            <person name="Zhang Y."/>
            <person name="Zimin A.V."/>
            <person name="Baldwin J."/>
            <person name="Abdouelleil A."/>
            <person name="Abdulkadir J."/>
            <person name="Abebe A."/>
            <person name="Abera B."/>
            <person name="Abreu J."/>
            <person name="Acer S.C."/>
            <person name="Aftuck L."/>
            <person name="Alexander A."/>
            <person name="An P."/>
            <person name="Anderson E."/>
            <person name="Anderson S."/>
            <person name="Arachi H."/>
            <person name="Azer M."/>
            <person name="Bachantsang P."/>
            <person name="Barry A."/>
            <person name="Bayul T."/>
            <person name="Berlin A."/>
            <person name="Bessette D."/>
            <person name="Bloom T."/>
            <person name="Blye J."/>
            <person name="Boguslavskiy L."/>
            <person name="Bonnet C."/>
            <person name="Boukhgalter B."/>
            <person name="Bourzgui I."/>
            <person name="Brown A."/>
            <person name="Cahill P."/>
            <person name="Channer S."/>
            <person name="Cheshatsang Y."/>
            <person name="Chuda L."/>
            <person name="Citroen M."/>
            <person name="Collymore A."/>
            <person name="Cooke P."/>
            <person name="Costello M."/>
            <person name="D'Aco K."/>
            <person name="Daza R."/>
            <person name="De Haan G."/>
            <person name="DeGray S."/>
            <person name="DeMaso C."/>
            <person name="Dhargay N."/>
            <person name="Dooley K."/>
            <person name="Dooley E."/>
            <person name="Doricent M."/>
            <person name="Dorje P."/>
            <person name="Dorjee K."/>
            <person name="Dupes A."/>
            <person name="Elong R."/>
            <person name="Falk J."/>
            <person name="Farina A."/>
            <person name="Faro S."/>
            <person name="Ferguson D."/>
            <person name="Fisher S."/>
            <person name="Foley C.D."/>
            <person name="Franke A."/>
            <person name="Friedrich D."/>
            <person name="Gadbois L."/>
            <person name="Gearin G."/>
            <person name="Gearin C.R."/>
            <person name="Giannoukos G."/>
            <person name="Goode T."/>
            <person name="Graham J."/>
            <person name="Grandbois E."/>
            <person name="Grewal S."/>
            <person name="Gyaltsen K."/>
            <person name="Hafez N."/>
            <person name="Hagos B."/>
            <person name="Hall J."/>
            <person name="Henson C."/>
            <person name="Hollinger A."/>
            <person name="Honan T."/>
            <person name="Huard M.D."/>
            <person name="Hughes L."/>
            <person name="Hurhula B."/>
            <person name="Husby M.E."/>
            <person name="Kamat A."/>
            <person name="Kanga B."/>
            <person name="Kashin S."/>
            <person name="Khazanovich D."/>
            <person name="Kisner P."/>
            <person name="Lance K."/>
            <person name="Lara M."/>
            <person name="Lee W."/>
            <person name="Lennon N."/>
            <person name="Letendre F."/>
            <person name="LeVine R."/>
            <person name="Lipovsky A."/>
            <person name="Liu X."/>
            <person name="Liu J."/>
            <person name="Liu S."/>
            <person name="Lokyitsang T."/>
            <person name="Lokyitsang Y."/>
            <person name="Lubonja R."/>
            <person name="Lui A."/>
            <person name="MacDonald P."/>
            <person name="Magnisalis V."/>
            <person name="Maru K."/>
            <person name="Matthews C."/>
            <person name="McCusker W."/>
            <person name="McDonough S."/>
            <person name="Mehta T."/>
            <person name="Meldrim J."/>
            <person name="Meneus L."/>
            <person name="Mihai O."/>
            <person name="Mihalev A."/>
            <person name="Mihova T."/>
            <person name="Mittelman R."/>
            <person name="Mlenga V."/>
            <person name="Montmayeur A."/>
            <person name="Mulrain L."/>
            <person name="Navidi A."/>
            <person name="Naylor J."/>
            <person name="Negash T."/>
            <person name="Nguyen T."/>
            <person name="Nguyen N."/>
            <person name="Nicol R."/>
            <person name="Norbu C."/>
            <person name="Norbu N."/>
            <person name="Novod N."/>
            <person name="O'Neill B."/>
            <person name="Osman S."/>
            <person name="Markiewicz E."/>
            <person name="Oyono O.L."/>
            <person name="Patti C."/>
            <person name="Phunkhang P."/>
            <person name="Pierre F."/>
            <person name="Priest M."/>
            <person name="Raghuraman S."/>
            <person name="Rege F."/>
            <person name="Reyes R."/>
            <person name="Rise C."/>
            <person name="Rogov P."/>
            <person name="Ross K."/>
            <person name="Ryan E."/>
            <person name="Settipalli S."/>
            <person name="Shea T."/>
            <person name="Sherpa N."/>
            <person name="Shi L."/>
            <person name="Shih D."/>
            <person name="Sparrow T."/>
            <person name="Spaulding J."/>
            <person name="Stalker J."/>
            <person name="Stange-Thomann N."/>
            <person name="Stavropoulos S."/>
            <person name="Stone C."/>
            <person name="Strader C."/>
            <person name="Tesfaye S."/>
            <person name="Thomson T."/>
            <person name="Thoulutsang Y."/>
            <person name="Thoulutsang D."/>
            <person name="Topham K."/>
            <person name="Topping I."/>
            <person name="Tsamla T."/>
            <person name="Vassiliev H."/>
            <person name="Vo A."/>
            <person name="Wangchuk T."/>
            <person name="Wangdi T."/>
            <person name="Weiand M."/>
            <person name="Wilkinson J."/>
            <person name="Wilson A."/>
            <person name="Yadav S."/>
            <person name="Young G."/>
            <person name="Yu Q."/>
            <person name="Zembek L."/>
            <person name="Zhong D."/>
            <person name="Zimmer A."/>
            <person name="Zwirko Z."/>
            <person name="Jaffe D.B."/>
            <person name="Alvarez P."/>
            <person name="Brockman W."/>
            <person name="Butler J."/>
            <person name="Chin C."/>
            <person name="Gnerre S."/>
            <person name="Grabherr M."/>
            <person name="Kleber M."/>
            <person name="Mauceli E."/>
            <person name="MacCallum I."/>
        </authorList>
    </citation>
    <scope>NUCLEOTIDE SEQUENCE [LARGE SCALE GENOMIC DNA]</scope>
    <source>
        <strain evidence="6">Tucson 14030-0811.24</strain>
    </source>
</reference>
<dbReference type="Proteomes" id="UP000007798">
    <property type="component" value="Unassembled WGS sequence"/>
</dbReference>
<dbReference type="SMART" id="SM00512">
    <property type="entry name" value="Skp1"/>
    <property type="match status" value="1"/>
</dbReference>
<proteinExistence type="inferred from homology"/>
<evidence type="ECO:0000259" key="4">
    <source>
        <dbReference type="Pfam" id="PF03931"/>
    </source>
</evidence>
<accession>B4MM20</accession>
<evidence type="ECO:0000256" key="1">
    <source>
        <dbReference type="ARBA" id="ARBA00009993"/>
    </source>
</evidence>
<dbReference type="AlphaFoldDB" id="B4MM20"/>